<dbReference type="FunFam" id="3.10.130.10:FF:000001">
    <property type="entry name" value="Ribonuclease pancreatic"/>
    <property type="match status" value="1"/>
</dbReference>
<comment type="similarity">
    <text evidence="2 14">Belongs to the pancreatic ribonuclease family.</text>
</comment>
<keyword evidence="5 14" id="KW-0540">Nuclease</keyword>
<reference evidence="17" key="2">
    <citation type="submission" date="2025-08" db="UniProtKB">
        <authorList>
            <consortium name="Ensembl"/>
        </authorList>
    </citation>
    <scope>IDENTIFICATION</scope>
</reference>
<keyword evidence="9" id="KW-0044">Antibiotic</keyword>
<dbReference type="PROSITE" id="PS00127">
    <property type="entry name" value="RNASE_PANCREATIC"/>
    <property type="match status" value="1"/>
</dbReference>
<dbReference type="GO" id="GO:0005576">
    <property type="term" value="C:extracellular region"/>
    <property type="evidence" value="ECO:0007669"/>
    <property type="project" value="UniProtKB-SubCell"/>
</dbReference>
<dbReference type="InterPro" id="IPR023411">
    <property type="entry name" value="RNaseA_AS"/>
</dbReference>
<evidence type="ECO:0000259" key="16">
    <source>
        <dbReference type="SMART" id="SM00092"/>
    </source>
</evidence>
<dbReference type="Proteomes" id="UP000694429">
    <property type="component" value="Chromosome 15"/>
</dbReference>
<dbReference type="InterPro" id="IPR001427">
    <property type="entry name" value="RNaseA"/>
</dbReference>
<proteinExistence type="inferred from homology"/>
<evidence type="ECO:0000256" key="10">
    <source>
        <dbReference type="ARBA" id="ARBA00023157"/>
    </source>
</evidence>
<evidence type="ECO:0000256" key="2">
    <source>
        <dbReference type="ARBA" id="ARBA00005600"/>
    </source>
</evidence>
<dbReference type="Gene3D" id="3.10.130.10">
    <property type="entry name" value="Ribonuclease A-like domain"/>
    <property type="match status" value="1"/>
</dbReference>
<evidence type="ECO:0000256" key="7">
    <source>
        <dbReference type="ARBA" id="ARBA00022759"/>
    </source>
</evidence>
<evidence type="ECO:0000256" key="11">
    <source>
        <dbReference type="ARBA" id="ARBA00023283"/>
    </source>
</evidence>
<dbReference type="GO" id="GO:0004519">
    <property type="term" value="F:endonuclease activity"/>
    <property type="evidence" value="ECO:0007669"/>
    <property type="project" value="UniProtKB-KW"/>
</dbReference>
<sequence length="390" mass="43130">MRAGRGGSTARRAGRRAAEGARALFRGNAGSLPVPARWSRGMILALGARGPGFKSRTSPRFCFFILPQETTHKCGSRQTFSLPSVLPPAPGPRAPRPCPSASSPRPPRLRLGLPPAPPGPRRPPRRQVRAGGLPGRNRAPPSTPRRTPALRVHARPRRHPAPKARFQGKSLRLWQLLASREGDTPLGKSFPRPARLCSLAPRAQAQFRPRSLLAEAMWSPSGRRLRNRVGAQRNGNAGISELVMAPPRTRALLLLLLLTLLGLGLVQPADGQDRMYQRFLRQHVDPEGKGGNDTYCNVMMQRRKMTTRQCKRFNTFVHEDIWNIRSICSTTNIQCKNGKMNCHEGVVKVTDCRETGSSRAPNCRYRASASTRHVVIACEGDPELPVHFDR</sequence>
<evidence type="ECO:0000256" key="14">
    <source>
        <dbReference type="RuleBase" id="RU000651"/>
    </source>
</evidence>
<evidence type="ECO:0000256" key="12">
    <source>
        <dbReference type="ARBA" id="ARBA00040186"/>
    </source>
</evidence>
<evidence type="ECO:0000313" key="18">
    <source>
        <dbReference type="Proteomes" id="UP000694429"/>
    </source>
</evidence>
<dbReference type="GO" id="GO:0016787">
    <property type="term" value="F:hydrolase activity"/>
    <property type="evidence" value="ECO:0007669"/>
    <property type="project" value="UniProtKB-KW"/>
</dbReference>
<gene>
    <name evidence="17" type="primary">RNASE4</name>
</gene>
<comment type="function">
    <text evidence="13">Cleaves preferentially after uridine bases. Has antimicrobial activity against uropathogenic E.coli (UPEC). Probably contributes to urinary tract sterility.</text>
</comment>
<keyword evidence="3" id="KW-0964">Secreted</keyword>
<dbReference type="SUPFAM" id="SSF54076">
    <property type="entry name" value="RNase A-like"/>
    <property type="match status" value="1"/>
</dbReference>
<dbReference type="Ensembl" id="ENSCAFT00030012737.1">
    <property type="protein sequence ID" value="ENSCAFP00030011144.1"/>
    <property type="gene ID" value="ENSCAFG00030006913.1"/>
</dbReference>
<dbReference type="AlphaFoldDB" id="A0A8C0MJ86"/>
<feature type="compositionally biased region" description="Low complexity" evidence="15">
    <location>
        <begin position="136"/>
        <end position="151"/>
    </location>
</feature>
<keyword evidence="10" id="KW-1015">Disulfide bond</keyword>
<evidence type="ECO:0000256" key="13">
    <source>
        <dbReference type="ARBA" id="ARBA00045536"/>
    </source>
</evidence>
<feature type="region of interest" description="Disordered" evidence="15">
    <location>
        <begin position="83"/>
        <end position="165"/>
    </location>
</feature>
<evidence type="ECO:0000256" key="5">
    <source>
        <dbReference type="ARBA" id="ARBA00022722"/>
    </source>
</evidence>
<keyword evidence="8 14" id="KW-0378">Hydrolase</keyword>
<keyword evidence="4" id="KW-0929">Antimicrobial</keyword>
<evidence type="ECO:0000256" key="4">
    <source>
        <dbReference type="ARBA" id="ARBA00022529"/>
    </source>
</evidence>
<evidence type="ECO:0000256" key="1">
    <source>
        <dbReference type="ARBA" id="ARBA00004613"/>
    </source>
</evidence>
<dbReference type="CDD" id="cd06265">
    <property type="entry name" value="RNase_A_canonical"/>
    <property type="match status" value="1"/>
</dbReference>
<dbReference type="SMART" id="SM00092">
    <property type="entry name" value="RNAse_Pc"/>
    <property type="match status" value="1"/>
</dbReference>
<name>A0A8C0MJ86_CANLF</name>
<keyword evidence="6" id="KW-0732">Signal</keyword>
<keyword evidence="11" id="KW-0873">Pyrrolidone carboxylic acid</keyword>
<evidence type="ECO:0000256" key="15">
    <source>
        <dbReference type="SAM" id="MobiDB-lite"/>
    </source>
</evidence>
<feature type="domain" description="Ribonuclease A-domain" evidence="16">
    <location>
        <begin position="272"/>
        <end position="390"/>
    </location>
</feature>
<evidence type="ECO:0000256" key="8">
    <source>
        <dbReference type="ARBA" id="ARBA00022801"/>
    </source>
</evidence>
<keyword evidence="7 14" id="KW-0255">Endonuclease</keyword>
<comment type="subcellular location">
    <subcellularLocation>
        <location evidence="1">Secreted</location>
    </subcellularLocation>
</comment>
<feature type="compositionally biased region" description="Basic residues" evidence="15">
    <location>
        <begin position="152"/>
        <end position="162"/>
    </location>
</feature>
<accession>A0A8C0MJ86</accession>
<dbReference type="GO" id="GO:0004540">
    <property type="term" value="F:RNA nuclease activity"/>
    <property type="evidence" value="ECO:0007669"/>
    <property type="project" value="UniProtKB-ARBA"/>
</dbReference>
<feature type="compositionally biased region" description="Low complexity" evidence="15">
    <location>
        <begin position="99"/>
        <end position="113"/>
    </location>
</feature>
<organism evidence="17 18">
    <name type="scientific">Canis lupus familiaris</name>
    <name type="common">Dog</name>
    <name type="synonym">Canis familiaris</name>
    <dbReference type="NCBI Taxonomy" id="9615"/>
    <lineage>
        <taxon>Eukaryota</taxon>
        <taxon>Metazoa</taxon>
        <taxon>Chordata</taxon>
        <taxon>Craniata</taxon>
        <taxon>Vertebrata</taxon>
        <taxon>Euteleostomi</taxon>
        <taxon>Mammalia</taxon>
        <taxon>Eutheria</taxon>
        <taxon>Laurasiatheria</taxon>
        <taxon>Carnivora</taxon>
        <taxon>Caniformia</taxon>
        <taxon>Canidae</taxon>
        <taxon>Canis</taxon>
    </lineage>
</organism>
<dbReference type="InterPro" id="IPR036816">
    <property type="entry name" value="RNaseA-like_dom_sf"/>
</dbReference>
<evidence type="ECO:0000313" key="17">
    <source>
        <dbReference type="Ensembl" id="ENSCAFP00030011144.1"/>
    </source>
</evidence>
<dbReference type="PRINTS" id="PR00794">
    <property type="entry name" value="RIBONUCLEASE"/>
</dbReference>
<feature type="compositionally biased region" description="Pro residues" evidence="15">
    <location>
        <begin position="85"/>
        <end position="98"/>
    </location>
</feature>
<dbReference type="PANTHER" id="PTHR11437">
    <property type="entry name" value="RIBONUCLEASE"/>
    <property type="match status" value="1"/>
</dbReference>
<dbReference type="GO" id="GO:0003676">
    <property type="term" value="F:nucleic acid binding"/>
    <property type="evidence" value="ECO:0007669"/>
    <property type="project" value="InterPro"/>
</dbReference>
<reference evidence="17" key="1">
    <citation type="submission" date="2019-03" db="EMBL/GenBank/DDBJ databases">
        <authorList>
            <person name="Warren W.C."/>
            <person name="Johnson G.S."/>
        </authorList>
    </citation>
    <scope>NUCLEOTIDE SEQUENCE [LARGE SCALE GENOMIC DNA]</scope>
    <source>
        <strain evidence="17">Basenji</strain>
    </source>
</reference>
<protein>
    <recommendedName>
        <fullName evidence="12">Ribonuclease 4</fullName>
    </recommendedName>
</protein>
<dbReference type="PANTHER" id="PTHR11437:SF53">
    <property type="entry name" value="RIBONUCLEASE 4"/>
    <property type="match status" value="1"/>
</dbReference>
<dbReference type="Pfam" id="PF00074">
    <property type="entry name" value="RnaseA"/>
    <property type="match status" value="1"/>
</dbReference>
<evidence type="ECO:0000256" key="3">
    <source>
        <dbReference type="ARBA" id="ARBA00022525"/>
    </source>
</evidence>
<evidence type="ECO:0000256" key="9">
    <source>
        <dbReference type="ARBA" id="ARBA00023022"/>
    </source>
</evidence>
<dbReference type="OrthoDB" id="8573660at2759"/>
<dbReference type="InterPro" id="IPR023412">
    <property type="entry name" value="RNaseA_domain"/>
</dbReference>
<dbReference type="GO" id="GO:0042742">
    <property type="term" value="P:defense response to bacterium"/>
    <property type="evidence" value="ECO:0007669"/>
    <property type="project" value="UniProtKB-KW"/>
</dbReference>
<evidence type="ECO:0000256" key="6">
    <source>
        <dbReference type="ARBA" id="ARBA00022729"/>
    </source>
</evidence>